<organism evidence="2 3">
    <name type="scientific">Microdochium trichocladiopsis</name>
    <dbReference type="NCBI Taxonomy" id="1682393"/>
    <lineage>
        <taxon>Eukaryota</taxon>
        <taxon>Fungi</taxon>
        <taxon>Dikarya</taxon>
        <taxon>Ascomycota</taxon>
        <taxon>Pezizomycotina</taxon>
        <taxon>Sordariomycetes</taxon>
        <taxon>Xylariomycetidae</taxon>
        <taxon>Xylariales</taxon>
        <taxon>Microdochiaceae</taxon>
        <taxon>Microdochium</taxon>
    </lineage>
</organism>
<feature type="region of interest" description="Disordered" evidence="1">
    <location>
        <begin position="15"/>
        <end position="34"/>
    </location>
</feature>
<feature type="region of interest" description="Disordered" evidence="1">
    <location>
        <begin position="44"/>
        <end position="146"/>
    </location>
</feature>
<feature type="compositionally biased region" description="Acidic residues" evidence="1">
    <location>
        <begin position="72"/>
        <end position="85"/>
    </location>
</feature>
<evidence type="ECO:0000256" key="1">
    <source>
        <dbReference type="SAM" id="MobiDB-lite"/>
    </source>
</evidence>
<proteinExistence type="predicted"/>
<dbReference type="GeneID" id="70185748"/>
<comment type="caution">
    <text evidence="2">The sequence shown here is derived from an EMBL/GenBank/DDBJ whole genome shotgun (WGS) entry which is preliminary data.</text>
</comment>
<dbReference type="Proteomes" id="UP000756346">
    <property type="component" value="Unassembled WGS sequence"/>
</dbReference>
<feature type="compositionally biased region" description="Polar residues" evidence="1">
    <location>
        <begin position="112"/>
        <end position="126"/>
    </location>
</feature>
<dbReference type="AlphaFoldDB" id="A0A9P8YHI4"/>
<protein>
    <submittedName>
        <fullName evidence="2">Uncharacterized protein</fullName>
    </submittedName>
</protein>
<evidence type="ECO:0000313" key="2">
    <source>
        <dbReference type="EMBL" id="KAH7040053.1"/>
    </source>
</evidence>
<feature type="compositionally biased region" description="Low complexity" evidence="1">
    <location>
        <begin position="88"/>
        <end position="111"/>
    </location>
</feature>
<gene>
    <name evidence="2" type="ORF">B0I36DRAFT_343856</name>
</gene>
<evidence type="ECO:0000313" key="3">
    <source>
        <dbReference type="Proteomes" id="UP000756346"/>
    </source>
</evidence>
<dbReference type="OrthoDB" id="5419162at2759"/>
<keyword evidence="3" id="KW-1185">Reference proteome</keyword>
<accession>A0A9P8YHI4</accession>
<dbReference type="RefSeq" id="XP_046018108.1">
    <property type="nucleotide sequence ID" value="XM_046156202.1"/>
</dbReference>
<name>A0A9P8YHI4_9PEZI</name>
<sequence length="186" mass="19906">MDDFDNDAMAQAMGFASFGAQKPPSSKRRKFNPAADAVVAAPELSIPAHKPPPSSAANAVPLGIRPRATNADEIDLGDDDDDEHNDETSAPTTTTTTTNTTSENASEAATAVSGTGLDSTGHSHSTWARRGGGGTRGRTGQPAKPNWWADYYDPSSNINPWERLERERGLQPRGPWMTWEEAKSKA</sequence>
<reference evidence="2" key="1">
    <citation type="journal article" date="2021" name="Nat. Commun.">
        <title>Genetic determinants of endophytism in the Arabidopsis root mycobiome.</title>
        <authorList>
            <person name="Mesny F."/>
            <person name="Miyauchi S."/>
            <person name="Thiergart T."/>
            <person name="Pickel B."/>
            <person name="Atanasova L."/>
            <person name="Karlsson M."/>
            <person name="Huettel B."/>
            <person name="Barry K.W."/>
            <person name="Haridas S."/>
            <person name="Chen C."/>
            <person name="Bauer D."/>
            <person name="Andreopoulos W."/>
            <person name="Pangilinan J."/>
            <person name="LaButti K."/>
            <person name="Riley R."/>
            <person name="Lipzen A."/>
            <person name="Clum A."/>
            <person name="Drula E."/>
            <person name="Henrissat B."/>
            <person name="Kohler A."/>
            <person name="Grigoriev I.V."/>
            <person name="Martin F.M."/>
            <person name="Hacquard S."/>
        </authorList>
    </citation>
    <scope>NUCLEOTIDE SEQUENCE</scope>
    <source>
        <strain evidence="2">MPI-CAGE-CH-0230</strain>
    </source>
</reference>
<dbReference type="EMBL" id="JAGTJQ010000001">
    <property type="protein sequence ID" value="KAH7040053.1"/>
    <property type="molecule type" value="Genomic_DNA"/>
</dbReference>